<dbReference type="OrthoDB" id="9980307at2"/>
<dbReference type="RefSeq" id="WP_136953793.1">
    <property type="nucleotide sequence ID" value="NZ_CP039712.1"/>
</dbReference>
<dbReference type="AlphaFoldDB" id="A0A4D7CX59"/>
<sequence>MIRVLLLFLMAMLVAIALLLKTKAKGIAQVAGSEQAKISIEKLFKSFSISLIILAILGLVFVYFNSKATALIYIAIIMLTSAFYSISLAKQIDSK</sequence>
<organism evidence="1 2">
    <name type="scientific">Vagococcus zengguangii</name>
    <dbReference type="NCBI Taxonomy" id="2571750"/>
    <lineage>
        <taxon>Bacteria</taxon>
        <taxon>Bacillati</taxon>
        <taxon>Bacillota</taxon>
        <taxon>Bacilli</taxon>
        <taxon>Lactobacillales</taxon>
        <taxon>Enterococcaceae</taxon>
        <taxon>Vagococcus</taxon>
    </lineage>
</organism>
<name>A0A4D7CX59_9ENTE</name>
<protein>
    <submittedName>
        <fullName evidence="1">Uncharacterized protein</fullName>
    </submittedName>
</protein>
<evidence type="ECO:0000313" key="1">
    <source>
        <dbReference type="EMBL" id="QCI86971.1"/>
    </source>
</evidence>
<dbReference type="KEGG" id="vao:FA707_08325"/>
<accession>A0A4D7CX59</accession>
<proteinExistence type="predicted"/>
<dbReference type="Proteomes" id="UP000298615">
    <property type="component" value="Chromosome"/>
</dbReference>
<gene>
    <name evidence="1" type="ORF">FA707_08325</name>
</gene>
<reference evidence="1 2" key="1">
    <citation type="submission" date="2019-04" db="EMBL/GenBank/DDBJ databases">
        <title>Vagococcus sp. nov., isolated from faeces of yaks (Bos grunniens).</title>
        <authorList>
            <person name="Ge Y."/>
        </authorList>
    </citation>
    <scope>NUCLEOTIDE SEQUENCE [LARGE SCALE GENOMIC DNA]</scope>
    <source>
        <strain evidence="1 2">MN-17</strain>
    </source>
</reference>
<keyword evidence="2" id="KW-1185">Reference proteome</keyword>
<evidence type="ECO:0000313" key="2">
    <source>
        <dbReference type="Proteomes" id="UP000298615"/>
    </source>
</evidence>
<dbReference type="EMBL" id="CP039712">
    <property type="protein sequence ID" value="QCI86971.1"/>
    <property type="molecule type" value="Genomic_DNA"/>
</dbReference>